<gene>
    <name evidence="2" type="ORF">B9Z19DRAFT_1061608</name>
</gene>
<keyword evidence="3" id="KW-1185">Reference proteome</keyword>
<reference evidence="2 3" key="1">
    <citation type="submission" date="2017-04" db="EMBL/GenBank/DDBJ databases">
        <title>Draft genome sequence of Tuber borchii Vittad., a whitish edible truffle.</title>
        <authorList>
            <consortium name="DOE Joint Genome Institute"/>
            <person name="Murat C."/>
            <person name="Kuo A."/>
            <person name="Barry K.W."/>
            <person name="Clum A."/>
            <person name="Dockter R.B."/>
            <person name="Fauchery L."/>
            <person name="Iotti M."/>
            <person name="Kohler A."/>
            <person name="Labutti K."/>
            <person name="Lindquist E.A."/>
            <person name="Lipzen A."/>
            <person name="Ohm R.A."/>
            <person name="Wang M."/>
            <person name="Grigoriev I.V."/>
            <person name="Zambonelli A."/>
            <person name="Martin F.M."/>
        </authorList>
    </citation>
    <scope>NUCLEOTIDE SEQUENCE [LARGE SCALE GENOMIC DNA]</scope>
    <source>
        <strain evidence="2 3">Tbo3840</strain>
    </source>
</reference>
<comment type="caution">
    <text evidence="2">The sequence shown here is derived from an EMBL/GenBank/DDBJ whole genome shotgun (WGS) entry which is preliminary data.</text>
</comment>
<protein>
    <submittedName>
        <fullName evidence="2">Uncharacterized protein</fullName>
    </submittedName>
</protein>
<sequence length="351" mass="40861">MLHFFKTPTYFATEFRCASHHISTTSNHCRKLSTTPIQQRNRTLVPTAVHCSSHSELNQKWTERFQKLDAVWSKRYQELDAVWSKRYQELDAVWSKRYQELDAVWSKRFQEADPLRLKSAVELQAMRLERSQKQWKENEHLSLRIQGLSDRTATGRESINLKRLKQILNIRGAMRYMVQQAKLVEHISPTAGTQEGLNEMAKWEVFTTNLEKEVEARGLTVQGVMEAFHRLDSLVSKPLLFDLRSTVTVPYAGFTDEERAALVILFKVQEKWQKPFLFDEEKSGEKDENLDSEYESDLDSEDESEFWEASDYESDYWDSESESDLDSEDESDSDSEHESDSDSGSKKNDSG</sequence>
<feature type="region of interest" description="Disordered" evidence="1">
    <location>
        <begin position="279"/>
        <end position="351"/>
    </location>
</feature>
<name>A0A2T7A4U8_TUBBO</name>
<dbReference type="EMBL" id="NESQ01000023">
    <property type="protein sequence ID" value="PUU82720.1"/>
    <property type="molecule type" value="Genomic_DNA"/>
</dbReference>
<feature type="compositionally biased region" description="Acidic residues" evidence="1">
    <location>
        <begin position="290"/>
        <end position="333"/>
    </location>
</feature>
<dbReference type="AlphaFoldDB" id="A0A2T7A4U8"/>
<proteinExistence type="predicted"/>
<dbReference type="Proteomes" id="UP000244722">
    <property type="component" value="Unassembled WGS sequence"/>
</dbReference>
<evidence type="ECO:0000313" key="2">
    <source>
        <dbReference type="EMBL" id="PUU82720.1"/>
    </source>
</evidence>
<organism evidence="2 3">
    <name type="scientific">Tuber borchii</name>
    <name type="common">White truffle</name>
    <dbReference type="NCBI Taxonomy" id="42251"/>
    <lineage>
        <taxon>Eukaryota</taxon>
        <taxon>Fungi</taxon>
        <taxon>Dikarya</taxon>
        <taxon>Ascomycota</taxon>
        <taxon>Pezizomycotina</taxon>
        <taxon>Pezizomycetes</taxon>
        <taxon>Pezizales</taxon>
        <taxon>Tuberaceae</taxon>
        <taxon>Tuber</taxon>
    </lineage>
</organism>
<evidence type="ECO:0000256" key="1">
    <source>
        <dbReference type="SAM" id="MobiDB-lite"/>
    </source>
</evidence>
<feature type="compositionally biased region" description="Basic and acidic residues" evidence="1">
    <location>
        <begin position="334"/>
        <end position="351"/>
    </location>
</feature>
<evidence type="ECO:0000313" key="3">
    <source>
        <dbReference type="Proteomes" id="UP000244722"/>
    </source>
</evidence>
<accession>A0A2T7A4U8</accession>
<feature type="compositionally biased region" description="Basic and acidic residues" evidence="1">
    <location>
        <begin position="279"/>
        <end position="289"/>
    </location>
</feature>